<dbReference type="KEGG" id="sns:VC03_05225"/>
<dbReference type="Proteomes" id="UP000033103">
    <property type="component" value="Chromosome"/>
</dbReference>
<evidence type="ECO:0000313" key="2">
    <source>
        <dbReference type="Proteomes" id="UP000033103"/>
    </source>
</evidence>
<accession>A0A0E3ZCV5</accession>
<dbReference type="PATRIC" id="fig|1069640.6.peg.1034"/>
<protein>
    <recommendedName>
        <fullName evidence="3">PepSY domain-containing protein</fullName>
    </recommendedName>
</protein>
<dbReference type="RefSeq" id="WP_046328984.1">
    <property type="nucleotide sequence ID" value="NZ_CP011280.1"/>
</dbReference>
<keyword evidence="2" id="KW-1185">Reference proteome</keyword>
<organism evidence="1 2">
    <name type="scientific">Sneathia vaginalis</name>
    <dbReference type="NCBI Taxonomy" id="187101"/>
    <lineage>
        <taxon>Bacteria</taxon>
        <taxon>Fusobacteriati</taxon>
        <taxon>Fusobacteriota</taxon>
        <taxon>Fusobacteriia</taxon>
        <taxon>Fusobacteriales</taxon>
        <taxon>Leptotrichiaceae</taxon>
        <taxon>Sneathia</taxon>
    </lineage>
</organism>
<dbReference type="EMBL" id="CP011280">
    <property type="protein sequence ID" value="AKC95880.1"/>
    <property type="molecule type" value="Genomic_DNA"/>
</dbReference>
<proteinExistence type="predicted"/>
<sequence length="86" mass="10091">MKKIIILLLFFVLSCTQVDGIRLRKKLYATNKEYLEQKNQKKVDNKDVGFYVKNGIFHFVTMQNGKQYEVRIDKEGKILDSKIGGY</sequence>
<reference evidence="1 2" key="1">
    <citation type="journal article" date="2012" name="BMC Genomics">
        <title>Genomic sequence analysis and characterization of Sneathia amnii sp. nov.</title>
        <authorList>
            <consortium name="Vaginal Microbiome Consortium (additional members)"/>
            <person name="Harwich M.D.Jr."/>
            <person name="Serrano M.G."/>
            <person name="Fettweis J.M."/>
            <person name="Alves J.M."/>
            <person name="Reimers M.A."/>
            <person name="Buck G.A."/>
            <person name="Jefferson K.K."/>
        </authorList>
    </citation>
    <scope>NUCLEOTIDE SEQUENCE [LARGE SCALE GENOMIC DNA]</scope>
    <source>
        <strain evidence="1 2">SN35</strain>
    </source>
</reference>
<dbReference type="HOGENOM" id="CLU_2496236_0_0_0"/>
<dbReference type="OrthoDB" id="9975428at2"/>
<dbReference type="AlphaFoldDB" id="A0A0E3ZCV5"/>
<evidence type="ECO:0000313" key="1">
    <source>
        <dbReference type="EMBL" id="AKC95880.1"/>
    </source>
</evidence>
<gene>
    <name evidence="1" type="ORF">VC03_05225</name>
</gene>
<evidence type="ECO:0008006" key="3">
    <source>
        <dbReference type="Google" id="ProtNLM"/>
    </source>
</evidence>
<name>A0A0E3ZCV5_9FUSO</name>
<dbReference type="STRING" id="187101.VC03_05225"/>
<dbReference type="PROSITE" id="PS51257">
    <property type="entry name" value="PROKAR_LIPOPROTEIN"/>
    <property type="match status" value="1"/>
</dbReference>